<evidence type="ECO:0000313" key="3">
    <source>
        <dbReference type="EMBL" id="CAF1476592.1"/>
    </source>
</evidence>
<evidence type="ECO:0000256" key="2">
    <source>
        <dbReference type="SAM" id="SignalP"/>
    </source>
</evidence>
<feature type="chain" id="PRO_5032376845" description="G-protein coupled receptors family 1 profile domain-containing protein" evidence="2">
    <location>
        <begin position="18"/>
        <end position="187"/>
    </location>
</feature>
<keyword evidence="1" id="KW-1133">Transmembrane helix</keyword>
<feature type="transmembrane region" description="Helical" evidence="1">
    <location>
        <begin position="88"/>
        <end position="114"/>
    </location>
</feature>
<dbReference type="AlphaFoldDB" id="A0A815RFH5"/>
<keyword evidence="2" id="KW-0732">Signal</keyword>
<dbReference type="OrthoDB" id="10063735at2759"/>
<evidence type="ECO:0000256" key="1">
    <source>
        <dbReference type="SAM" id="Phobius"/>
    </source>
</evidence>
<dbReference type="Gene3D" id="1.20.1070.10">
    <property type="entry name" value="Rhodopsin 7-helix transmembrane proteins"/>
    <property type="match status" value="1"/>
</dbReference>
<reference evidence="3" key="1">
    <citation type="submission" date="2021-02" db="EMBL/GenBank/DDBJ databases">
        <authorList>
            <person name="Nowell W R."/>
        </authorList>
    </citation>
    <scope>NUCLEOTIDE SEQUENCE</scope>
</reference>
<keyword evidence="1" id="KW-0472">Membrane</keyword>
<dbReference type="Proteomes" id="UP000663852">
    <property type="component" value="Unassembled WGS sequence"/>
</dbReference>
<accession>A0A815RFH5</accession>
<keyword evidence="1" id="KW-0812">Transmembrane</keyword>
<name>A0A815RFH5_ADIRI</name>
<comment type="caution">
    <text evidence="3">The sequence shown here is derived from an EMBL/GenBank/DDBJ whole genome shotgun (WGS) entry which is preliminary data.</text>
</comment>
<dbReference type="EMBL" id="CAJNOJ010000527">
    <property type="protein sequence ID" value="CAF1476592.1"/>
    <property type="molecule type" value="Genomic_DNA"/>
</dbReference>
<organism evidence="3 4">
    <name type="scientific">Adineta ricciae</name>
    <name type="common">Rotifer</name>
    <dbReference type="NCBI Taxonomy" id="249248"/>
    <lineage>
        <taxon>Eukaryota</taxon>
        <taxon>Metazoa</taxon>
        <taxon>Spiralia</taxon>
        <taxon>Gnathifera</taxon>
        <taxon>Rotifera</taxon>
        <taxon>Eurotatoria</taxon>
        <taxon>Bdelloidea</taxon>
        <taxon>Adinetida</taxon>
        <taxon>Adinetidae</taxon>
        <taxon>Adineta</taxon>
    </lineage>
</organism>
<feature type="signal peptide" evidence="2">
    <location>
        <begin position="1"/>
        <end position="17"/>
    </location>
</feature>
<dbReference type="SUPFAM" id="SSF81321">
    <property type="entry name" value="Family A G protein-coupled receptor-like"/>
    <property type="match status" value="1"/>
</dbReference>
<feature type="transmembrane region" description="Helical" evidence="1">
    <location>
        <begin position="126"/>
        <end position="151"/>
    </location>
</feature>
<feature type="transmembrane region" description="Helical" evidence="1">
    <location>
        <begin position="43"/>
        <end position="67"/>
    </location>
</feature>
<gene>
    <name evidence="3" type="ORF">EDS130_LOCUS41157</name>
</gene>
<evidence type="ECO:0000313" key="4">
    <source>
        <dbReference type="Proteomes" id="UP000663852"/>
    </source>
</evidence>
<sequence>MIIIFFLLLTHIPLTIYYDQIPSTISGKLVCTNTNYFFGQYNTYFNYLTLVNVIPYLITFSFGSMSYRNVQQLAYRAVPLVRRELDKQLTIVVLVQIVYDFVILIPNLIVYVIILQGNIQDLVIKAQINLIYTITLCFYYLYFSSPFYIYICVSERFRRQFIYVLFKMHFNRWRQLRIHPNQPLGQT</sequence>
<protein>
    <recommendedName>
        <fullName evidence="5">G-protein coupled receptors family 1 profile domain-containing protein</fullName>
    </recommendedName>
</protein>
<proteinExistence type="predicted"/>
<evidence type="ECO:0008006" key="5">
    <source>
        <dbReference type="Google" id="ProtNLM"/>
    </source>
</evidence>